<name>A0ABU5EHI5_9PROT</name>
<gene>
    <name evidence="3" type="ORF">SMD27_22440</name>
</gene>
<dbReference type="SMART" id="SM00903">
    <property type="entry name" value="Flavin_Reduct"/>
    <property type="match status" value="1"/>
</dbReference>
<dbReference type="InterPro" id="IPR012349">
    <property type="entry name" value="Split_barrel_FMN-bd"/>
</dbReference>
<proteinExistence type="predicted"/>
<dbReference type="Pfam" id="PF01613">
    <property type="entry name" value="Flavin_Reduct"/>
    <property type="match status" value="1"/>
</dbReference>
<dbReference type="Gene3D" id="2.30.110.10">
    <property type="entry name" value="Electron Transport, Fmn-binding Protein, Chain A"/>
    <property type="match status" value="1"/>
</dbReference>
<keyword evidence="4" id="KW-1185">Reference proteome</keyword>
<dbReference type="EMBL" id="JAXCLW010000011">
    <property type="protein sequence ID" value="MDY0885615.1"/>
    <property type="molecule type" value="Genomic_DNA"/>
</dbReference>
<dbReference type="SUPFAM" id="SSF50475">
    <property type="entry name" value="FMN-binding split barrel"/>
    <property type="match status" value="1"/>
</dbReference>
<dbReference type="PANTHER" id="PTHR30466">
    <property type="entry name" value="FLAVIN REDUCTASE"/>
    <property type="match status" value="1"/>
</dbReference>
<organism evidence="3 4">
    <name type="scientific">Dongia soli</name>
    <dbReference type="NCBI Taxonomy" id="600628"/>
    <lineage>
        <taxon>Bacteria</taxon>
        <taxon>Pseudomonadati</taxon>
        <taxon>Pseudomonadota</taxon>
        <taxon>Alphaproteobacteria</taxon>
        <taxon>Rhodospirillales</taxon>
        <taxon>Dongiaceae</taxon>
        <taxon>Dongia</taxon>
    </lineage>
</organism>
<reference evidence="3 4" key="1">
    <citation type="journal article" date="2016" name="Antonie Van Leeuwenhoek">
        <title>Dongia soli sp. nov., isolated from soil from Dokdo, Korea.</title>
        <authorList>
            <person name="Kim D.U."/>
            <person name="Lee H."/>
            <person name="Kim H."/>
            <person name="Kim S.G."/>
            <person name="Ka J.O."/>
        </authorList>
    </citation>
    <scope>NUCLEOTIDE SEQUENCE [LARGE SCALE GENOMIC DNA]</scope>
    <source>
        <strain evidence="3 4">D78</strain>
    </source>
</reference>
<dbReference type="RefSeq" id="WP_320510686.1">
    <property type="nucleotide sequence ID" value="NZ_JAXCLW010000011.1"/>
</dbReference>
<sequence>MAQVLAPDDLLRHAVAAEDFIAAMRANVTPVNLVTTDGPAGRFGITVSAVSSVSAEPPLILACLNRRSPAVAAITRNGVFCVNALNADQAHIADCFAGRPRDGQAFDFSCGNWLPARSGAPELEGSVASLDCEVFAQHPAGSHEIFIGKVLGAISRALPPLLYWDRQYGKPDPLI</sequence>
<dbReference type="InterPro" id="IPR002563">
    <property type="entry name" value="Flavin_Rdtase-like_dom"/>
</dbReference>
<evidence type="ECO:0000313" key="3">
    <source>
        <dbReference type="EMBL" id="MDY0885615.1"/>
    </source>
</evidence>
<keyword evidence="1 3" id="KW-0560">Oxidoreductase</keyword>
<evidence type="ECO:0000256" key="1">
    <source>
        <dbReference type="ARBA" id="ARBA00023002"/>
    </source>
</evidence>
<comment type="caution">
    <text evidence="3">The sequence shown here is derived from an EMBL/GenBank/DDBJ whole genome shotgun (WGS) entry which is preliminary data.</text>
</comment>
<accession>A0ABU5EHI5</accession>
<dbReference type="InterPro" id="IPR050268">
    <property type="entry name" value="NADH-dep_flavin_reductase"/>
</dbReference>
<dbReference type="Proteomes" id="UP001279642">
    <property type="component" value="Unassembled WGS sequence"/>
</dbReference>
<dbReference type="GO" id="GO:0016491">
    <property type="term" value="F:oxidoreductase activity"/>
    <property type="evidence" value="ECO:0007669"/>
    <property type="project" value="UniProtKB-KW"/>
</dbReference>
<evidence type="ECO:0000313" key="4">
    <source>
        <dbReference type="Proteomes" id="UP001279642"/>
    </source>
</evidence>
<evidence type="ECO:0000259" key="2">
    <source>
        <dbReference type="SMART" id="SM00903"/>
    </source>
</evidence>
<feature type="domain" description="Flavin reductase like" evidence="2">
    <location>
        <begin position="24"/>
        <end position="170"/>
    </location>
</feature>
<dbReference type="PANTHER" id="PTHR30466:SF1">
    <property type="entry name" value="FMN REDUCTASE (NADH) RUTF"/>
    <property type="match status" value="1"/>
</dbReference>
<protein>
    <submittedName>
        <fullName evidence="3">Flavin reductase family protein</fullName>
        <ecNumber evidence="3">1.-.-.-</ecNumber>
    </submittedName>
</protein>
<dbReference type="EC" id="1.-.-.-" evidence="3"/>